<dbReference type="Proteomes" id="UP000774750">
    <property type="component" value="Unassembled WGS sequence"/>
</dbReference>
<dbReference type="SUPFAM" id="SSF50324">
    <property type="entry name" value="Inorganic pyrophosphatase"/>
    <property type="match status" value="1"/>
</dbReference>
<keyword evidence="3" id="KW-0479">Metal-binding</keyword>
<evidence type="ECO:0000256" key="5">
    <source>
        <dbReference type="ARBA" id="ARBA00022842"/>
    </source>
</evidence>
<protein>
    <recommendedName>
        <fullName evidence="2">inorganic diphosphatase</fullName>
        <ecNumber evidence="2">3.6.1.1</ecNumber>
    </recommendedName>
</protein>
<dbReference type="GO" id="GO:0004427">
    <property type="term" value="F:inorganic diphosphate phosphatase activity"/>
    <property type="evidence" value="ECO:0007669"/>
    <property type="project" value="UniProtKB-EC"/>
</dbReference>
<name>A0A939BDX4_9FIRM</name>
<sequence>MKQRRVTVTIDRPLGSRHPKYPHLIYPVNYGYVEGIMAPDSEEQDVYVLGVEGAVSSVCATVIAVIHREDDIEEKWVAVVDGCTYTQDEIEAAVSFQEQYFVHEIIMLKP</sequence>
<dbReference type="GO" id="GO:0000287">
    <property type="term" value="F:magnesium ion binding"/>
    <property type="evidence" value="ECO:0007669"/>
    <property type="project" value="InterPro"/>
</dbReference>
<dbReference type="InterPro" id="IPR008162">
    <property type="entry name" value="Pyrophosphatase"/>
</dbReference>
<comment type="caution">
    <text evidence="6">The sequence shown here is derived from an EMBL/GenBank/DDBJ whole genome shotgun (WGS) entry which is preliminary data.</text>
</comment>
<proteinExistence type="predicted"/>
<reference evidence="6" key="2">
    <citation type="journal article" date="2021" name="Sci. Rep.">
        <title>The distribution of antibiotic resistance genes in chicken gut microbiota commensals.</title>
        <authorList>
            <person name="Juricova H."/>
            <person name="Matiasovicova J."/>
            <person name="Kubasova T."/>
            <person name="Cejkova D."/>
            <person name="Rychlik I."/>
        </authorList>
    </citation>
    <scope>NUCLEOTIDE SEQUENCE</scope>
    <source>
        <strain evidence="6">An559</strain>
    </source>
</reference>
<dbReference type="Gene3D" id="3.90.80.10">
    <property type="entry name" value="Inorganic pyrophosphatase"/>
    <property type="match status" value="1"/>
</dbReference>
<evidence type="ECO:0000256" key="1">
    <source>
        <dbReference type="ARBA" id="ARBA00001946"/>
    </source>
</evidence>
<evidence type="ECO:0000256" key="3">
    <source>
        <dbReference type="ARBA" id="ARBA00022723"/>
    </source>
</evidence>
<keyword evidence="4" id="KW-0378">Hydrolase</keyword>
<dbReference type="GO" id="GO:0005737">
    <property type="term" value="C:cytoplasm"/>
    <property type="evidence" value="ECO:0007669"/>
    <property type="project" value="InterPro"/>
</dbReference>
<organism evidence="6 7">
    <name type="scientific">Merdimmobilis hominis</name>
    <dbReference type="NCBI Taxonomy" id="2897707"/>
    <lineage>
        <taxon>Bacteria</taxon>
        <taxon>Bacillati</taxon>
        <taxon>Bacillota</taxon>
        <taxon>Clostridia</taxon>
        <taxon>Eubacteriales</taxon>
        <taxon>Oscillospiraceae</taxon>
        <taxon>Merdimmobilis</taxon>
    </lineage>
</organism>
<evidence type="ECO:0000256" key="2">
    <source>
        <dbReference type="ARBA" id="ARBA00012146"/>
    </source>
</evidence>
<reference evidence="6" key="1">
    <citation type="submission" date="2020-08" db="EMBL/GenBank/DDBJ databases">
        <authorList>
            <person name="Cejkova D."/>
            <person name="Kubasova T."/>
            <person name="Jahodarova E."/>
            <person name="Rychlik I."/>
        </authorList>
    </citation>
    <scope>NUCLEOTIDE SEQUENCE</scope>
    <source>
        <strain evidence="6">An559</strain>
    </source>
</reference>
<dbReference type="EMBL" id="JACJKY010000004">
    <property type="protein sequence ID" value="MBM6920306.1"/>
    <property type="molecule type" value="Genomic_DNA"/>
</dbReference>
<dbReference type="AlphaFoldDB" id="A0A939BDX4"/>
<keyword evidence="5" id="KW-0460">Magnesium</keyword>
<accession>A0A939BDX4</accession>
<comment type="cofactor">
    <cofactor evidence="1">
        <name>Mg(2+)</name>
        <dbReference type="ChEBI" id="CHEBI:18420"/>
    </cofactor>
</comment>
<keyword evidence="7" id="KW-1185">Reference proteome</keyword>
<gene>
    <name evidence="6" type="ORF">H6A12_03930</name>
</gene>
<dbReference type="InterPro" id="IPR036649">
    <property type="entry name" value="Pyrophosphatase_sf"/>
</dbReference>
<dbReference type="Pfam" id="PF00719">
    <property type="entry name" value="Pyrophosphatase"/>
    <property type="match status" value="1"/>
</dbReference>
<evidence type="ECO:0000313" key="7">
    <source>
        <dbReference type="Proteomes" id="UP000774750"/>
    </source>
</evidence>
<evidence type="ECO:0000313" key="6">
    <source>
        <dbReference type="EMBL" id="MBM6920306.1"/>
    </source>
</evidence>
<dbReference type="EC" id="3.6.1.1" evidence="2"/>
<evidence type="ECO:0000256" key="4">
    <source>
        <dbReference type="ARBA" id="ARBA00022801"/>
    </source>
</evidence>
<dbReference type="GO" id="GO:0006796">
    <property type="term" value="P:phosphate-containing compound metabolic process"/>
    <property type="evidence" value="ECO:0007669"/>
    <property type="project" value="InterPro"/>
</dbReference>